<gene>
    <name evidence="1" type="ORF">S01H1_51666</name>
</gene>
<comment type="caution">
    <text evidence="1">The sequence shown here is derived from an EMBL/GenBank/DDBJ whole genome shotgun (WGS) entry which is preliminary data.</text>
</comment>
<feature type="non-terminal residue" evidence="1">
    <location>
        <position position="1"/>
    </location>
</feature>
<sequence length="260" mass="28868">ANVVRDLAHRGRGFLFDIPDIEAQGWRLGPLGAPVPSRLWGFDVRARMVATDIFVKHLKATGRIADDFDLKKLATQDNPFDNDLREFLTQFGQFNTNFQTNLVRIVRERRLNPFAGSQGGFRPAELETLFGMHRLPKEGMSLKMRGWYSAQVLYGGWLGYMGMLMVGNKALSGHWPWQNQEGHEFDLDIGLRDTNGAPAYLSANLLEPAFSRAARTTGIKALFDERLGITPVQRAAGFFTSGKAANEALSFLAAGPPVQA</sequence>
<feature type="non-terminal residue" evidence="1">
    <location>
        <position position="260"/>
    </location>
</feature>
<reference evidence="1" key="1">
    <citation type="journal article" date="2014" name="Front. Microbiol.">
        <title>High frequency of phylogenetically diverse reductive dehalogenase-homologous genes in deep subseafloor sedimentary metagenomes.</title>
        <authorList>
            <person name="Kawai M."/>
            <person name="Futagami T."/>
            <person name="Toyoda A."/>
            <person name="Takaki Y."/>
            <person name="Nishi S."/>
            <person name="Hori S."/>
            <person name="Arai W."/>
            <person name="Tsubouchi T."/>
            <person name="Morono Y."/>
            <person name="Uchiyama I."/>
            <person name="Ito T."/>
            <person name="Fujiyama A."/>
            <person name="Inagaki F."/>
            <person name="Takami H."/>
        </authorList>
    </citation>
    <scope>NUCLEOTIDE SEQUENCE</scope>
    <source>
        <strain evidence="1">Expedition CK06-06</strain>
    </source>
</reference>
<evidence type="ECO:0000313" key="1">
    <source>
        <dbReference type="EMBL" id="GAG24985.1"/>
    </source>
</evidence>
<proteinExistence type="predicted"/>
<accession>X0W377</accession>
<dbReference type="EMBL" id="BARS01033352">
    <property type="protein sequence ID" value="GAG24985.1"/>
    <property type="molecule type" value="Genomic_DNA"/>
</dbReference>
<organism evidence="1">
    <name type="scientific">marine sediment metagenome</name>
    <dbReference type="NCBI Taxonomy" id="412755"/>
    <lineage>
        <taxon>unclassified sequences</taxon>
        <taxon>metagenomes</taxon>
        <taxon>ecological metagenomes</taxon>
    </lineage>
</organism>
<name>X0W377_9ZZZZ</name>
<dbReference type="AlphaFoldDB" id="X0W377"/>
<protein>
    <submittedName>
        <fullName evidence="1">Uncharacterized protein</fullName>
    </submittedName>
</protein>